<dbReference type="PANTHER" id="PTHR24201:SF16">
    <property type="entry name" value="ANKYRIN-1-LIKE-RELATED"/>
    <property type="match status" value="1"/>
</dbReference>
<feature type="compositionally biased region" description="Pro residues" evidence="4">
    <location>
        <begin position="280"/>
        <end position="289"/>
    </location>
</feature>
<reference evidence="6 7" key="1">
    <citation type="journal article" date="2007" name="Science">
        <title>The Chlamydomonas genome reveals the evolution of key animal and plant functions.</title>
        <authorList>
            <person name="Merchant S.S."/>
            <person name="Prochnik S.E."/>
            <person name="Vallon O."/>
            <person name="Harris E.H."/>
            <person name="Karpowicz S.J."/>
            <person name="Witman G.B."/>
            <person name="Terry A."/>
            <person name="Salamov A."/>
            <person name="Fritz-Laylin L.K."/>
            <person name="Marechal-Drouard L."/>
            <person name="Marshall W.F."/>
            <person name="Qu L.H."/>
            <person name="Nelson D.R."/>
            <person name="Sanderfoot A.A."/>
            <person name="Spalding M.H."/>
            <person name="Kapitonov V.V."/>
            <person name="Ren Q."/>
            <person name="Ferris P."/>
            <person name="Lindquist E."/>
            <person name="Shapiro H."/>
            <person name="Lucas S.M."/>
            <person name="Grimwood J."/>
            <person name="Schmutz J."/>
            <person name="Cardol P."/>
            <person name="Cerutti H."/>
            <person name="Chanfreau G."/>
            <person name="Chen C.L."/>
            <person name="Cognat V."/>
            <person name="Croft M.T."/>
            <person name="Dent R."/>
            <person name="Dutcher S."/>
            <person name="Fernandez E."/>
            <person name="Fukuzawa H."/>
            <person name="Gonzalez-Ballester D."/>
            <person name="Gonzalez-Halphen D."/>
            <person name="Hallmann A."/>
            <person name="Hanikenne M."/>
            <person name="Hippler M."/>
            <person name="Inwood W."/>
            <person name="Jabbari K."/>
            <person name="Kalanon M."/>
            <person name="Kuras R."/>
            <person name="Lefebvre P.A."/>
            <person name="Lemaire S.D."/>
            <person name="Lobanov A.V."/>
            <person name="Lohr M."/>
            <person name="Manuell A."/>
            <person name="Meier I."/>
            <person name="Mets L."/>
            <person name="Mittag M."/>
            <person name="Mittelmeier T."/>
            <person name="Moroney J.V."/>
            <person name="Moseley J."/>
            <person name="Napoli C."/>
            <person name="Nedelcu A.M."/>
            <person name="Niyogi K."/>
            <person name="Novoselov S.V."/>
            <person name="Paulsen I.T."/>
            <person name="Pazour G."/>
            <person name="Purton S."/>
            <person name="Ral J.P."/>
            <person name="Riano-Pachon D.M."/>
            <person name="Riekhof W."/>
            <person name="Rymarquis L."/>
            <person name="Schroda M."/>
            <person name="Stern D."/>
            <person name="Umen J."/>
            <person name="Willows R."/>
            <person name="Wilson N."/>
            <person name="Zimmer S.L."/>
            <person name="Allmer J."/>
            <person name="Balk J."/>
            <person name="Bisova K."/>
            <person name="Chen C.J."/>
            <person name="Elias M."/>
            <person name="Gendler K."/>
            <person name="Hauser C."/>
            <person name="Lamb M.R."/>
            <person name="Ledford H."/>
            <person name="Long J.C."/>
            <person name="Minagawa J."/>
            <person name="Page M.D."/>
            <person name="Pan J."/>
            <person name="Pootakham W."/>
            <person name="Roje S."/>
            <person name="Rose A."/>
            <person name="Stahlberg E."/>
            <person name="Terauchi A.M."/>
            <person name="Yang P."/>
            <person name="Ball S."/>
            <person name="Bowler C."/>
            <person name="Dieckmann C.L."/>
            <person name="Gladyshev V.N."/>
            <person name="Green P."/>
            <person name="Jorgensen R."/>
            <person name="Mayfield S."/>
            <person name="Mueller-Roeber B."/>
            <person name="Rajamani S."/>
            <person name="Sayre R.T."/>
            <person name="Brokstein P."/>
            <person name="Dubchak I."/>
            <person name="Goodstein D."/>
            <person name="Hornick L."/>
            <person name="Huang Y.W."/>
            <person name="Jhaveri J."/>
            <person name="Luo Y."/>
            <person name="Martinez D."/>
            <person name="Ngau W.C."/>
            <person name="Otillar B."/>
            <person name="Poliakov A."/>
            <person name="Porter A."/>
            <person name="Szajkowski L."/>
            <person name="Werner G."/>
            <person name="Zhou K."/>
            <person name="Grigoriev I.V."/>
            <person name="Rokhsar D.S."/>
            <person name="Grossman A.R."/>
        </authorList>
    </citation>
    <scope>NUCLEOTIDE SEQUENCE [LARGE SCALE GENOMIC DNA]</scope>
    <source>
        <strain evidence="7">CC-503</strain>
    </source>
</reference>
<evidence type="ECO:0000256" key="1">
    <source>
        <dbReference type="ARBA" id="ARBA00022737"/>
    </source>
</evidence>
<evidence type="ECO:0000256" key="3">
    <source>
        <dbReference type="PROSITE-ProRule" id="PRU00023"/>
    </source>
</evidence>
<organism evidence="6 7">
    <name type="scientific">Chlamydomonas reinhardtii</name>
    <name type="common">Chlamydomonas smithii</name>
    <dbReference type="NCBI Taxonomy" id="3055"/>
    <lineage>
        <taxon>Eukaryota</taxon>
        <taxon>Viridiplantae</taxon>
        <taxon>Chlorophyta</taxon>
        <taxon>core chlorophytes</taxon>
        <taxon>Chlorophyceae</taxon>
        <taxon>CS clade</taxon>
        <taxon>Chlamydomonadales</taxon>
        <taxon>Chlamydomonadaceae</taxon>
        <taxon>Chlamydomonas</taxon>
    </lineage>
</organism>
<gene>
    <name evidence="6" type="ORF">CHLRE_12g483600v5</name>
</gene>
<dbReference type="RefSeq" id="XP_042917893.1">
    <property type="nucleotide sequence ID" value="XM_043067798.1"/>
</dbReference>
<dbReference type="KEGG" id="cre:CHLRE_12g483600v5"/>
<dbReference type="SUPFAM" id="SSF48403">
    <property type="entry name" value="Ankyrin repeat"/>
    <property type="match status" value="1"/>
</dbReference>
<dbReference type="EMBL" id="CM008973">
    <property type="protein sequence ID" value="PNW74426.1"/>
    <property type="molecule type" value="Genomic_DNA"/>
</dbReference>
<dbReference type="Proteomes" id="UP000006906">
    <property type="component" value="Chromosome 12"/>
</dbReference>
<dbReference type="Pfam" id="PF12796">
    <property type="entry name" value="Ank_2"/>
    <property type="match status" value="1"/>
</dbReference>
<dbReference type="Gene3D" id="1.25.40.20">
    <property type="entry name" value="Ankyrin repeat-containing domain"/>
    <property type="match status" value="1"/>
</dbReference>
<evidence type="ECO:0000256" key="5">
    <source>
        <dbReference type="SAM" id="Phobius"/>
    </source>
</evidence>
<feature type="repeat" description="ANK" evidence="3">
    <location>
        <begin position="120"/>
        <end position="152"/>
    </location>
</feature>
<keyword evidence="1" id="KW-0677">Repeat</keyword>
<dbReference type="PROSITE" id="PS50088">
    <property type="entry name" value="ANK_REPEAT"/>
    <property type="match status" value="4"/>
</dbReference>
<sequence length="837" mass="85991">MAAAVSQTADALIEELKRDADKGELLLWASARGLSADVEELFRNGADPLTKDKHGRSAGHYAASGGHAEVLEALAVRGVDLDAEDPLGRGPLHYAAAGGHAACVSLLLSKGCWRDAPDGADDTPLHLAARAGSVAAVKALVEAGAVMAVRNKRSLTPFAEAVLAGRIPAAEWLGGRGEGGLEAALHCTYREVPLLHLAAGLGQAAAVEWLVRRQSAAAPTGPPPTSFTVADTQLTPLHAAALSGDEATVAVLLDLGADPLSQTSDGKLPLELVPKVAPRRQPPPPPPPGSLALPTDAAADAKAAPEPVLVRSARRAFKALARAAAEQGGVEVQQGVVARRVWGDALAEADKAEAAAAAAEEEAEEAEHPAAAFLKSFGAMSHPQQVSKVESLARQDERQLAQLPYLRGGSAEAQEAAAALAALRQAMAVVELFAAVSALRADYEFQTDIRDEKVRTALEEVKRTNNLERYEDQPAVMSVAAKFKRLHGVTRRTGLKVVIDDLRAELPGNDPASTAARAAELRVTQAACAANATKALLAAASAAVPEHVRSRAASRAASRAPSRAGGSAPPSALGAGRKKGAAAKGEADKKSVAGTPAPAAAVAAAASGAGIAQAALAPAIPEAGEDVQPTVAARGPGPVAEGGDGQRQSAALPPEALEAELRRRKEEERAFQERLANKMRVDKLRAAATSAWVTAHSKEDDDIGYVDKFAAKFEVEASKAEGTYRKTLADYIGEEAAQSLRQTGLALLFALLGFGLMWLLGLMPHQQTSSLLARQAVVEAARKAQEAAAALAGLEGMEGPAEEAGGPRAAAAASAMMGADAEYREGASAGGGTCPGV</sequence>
<dbReference type="Pfam" id="PF00023">
    <property type="entry name" value="Ank"/>
    <property type="match status" value="2"/>
</dbReference>
<dbReference type="PROSITE" id="PS50297">
    <property type="entry name" value="ANK_REP_REGION"/>
    <property type="match status" value="4"/>
</dbReference>
<dbReference type="InterPro" id="IPR036770">
    <property type="entry name" value="Ankyrin_rpt-contain_sf"/>
</dbReference>
<dbReference type="GeneID" id="5728703"/>
<evidence type="ECO:0000313" key="7">
    <source>
        <dbReference type="Proteomes" id="UP000006906"/>
    </source>
</evidence>
<dbReference type="InterPro" id="IPR050776">
    <property type="entry name" value="Ank_Repeat/CDKN_Inhibitor"/>
</dbReference>
<feature type="repeat" description="ANK" evidence="3">
    <location>
        <begin position="87"/>
        <end position="119"/>
    </location>
</feature>
<dbReference type="InParanoid" id="A0A2K3D1K6"/>
<accession>A0A2K3D1K6</accession>
<evidence type="ECO:0000313" key="6">
    <source>
        <dbReference type="EMBL" id="PNW74426.1"/>
    </source>
</evidence>
<keyword evidence="7" id="KW-1185">Reference proteome</keyword>
<evidence type="ECO:0000256" key="2">
    <source>
        <dbReference type="ARBA" id="ARBA00023043"/>
    </source>
</evidence>
<keyword evidence="5" id="KW-0812">Transmembrane</keyword>
<dbReference type="Gramene" id="PNW74426">
    <property type="protein sequence ID" value="PNW74426"/>
    <property type="gene ID" value="CHLRE_12g483600v5"/>
</dbReference>
<feature type="region of interest" description="Disordered" evidence="4">
    <location>
        <begin position="276"/>
        <end position="305"/>
    </location>
</feature>
<name>A0A2K3D1K6_CHLRE</name>
<keyword evidence="2 3" id="KW-0040">ANK repeat</keyword>
<evidence type="ECO:0000256" key="4">
    <source>
        <dbReference type="SAM" id="MobiDB-lite"/>
    </source>
</evidence>
<keyword evidence="5" id="KW-1133">Transmembrane helix</keyword>
<feature type="repeat" description="ANK" evidence="3">
    <location>
        <begin position="54"/>
        <end position="86"/>
    </location>
</feature>
<dbReference type="InterPro" id="IPR002110">
    <property type="entry name" value="Ankyrin_rpt"/>
</dbReference>
<dbReference type="AlphaFoldDB" id="A0A2K3D1K6"/>
<dbReference type="SMART" id="SM00248">
    <property type="entry name" value="ANK"/>
    <property type="match status" value="4"/>
</dbReference>
<feature type="transmembrane region" description="Helical" evidence="5">
    <location>
        <begin position="744"/>
        <end position="762"/>
    </location>
</feature>
<feature type="region of interest" description="Disordered" evidence="4">
    <location>
        <begin position="629"/>
        <end position="652"/>
    </location>
</feature>
<keyword evidence="5" id="KW-0472">Membrane</keyword>
<feature type="compositionally biased region" description="Low complexity" evidence="4">
    <location>
        <begin position="551"/>
        <end position="575"/>
    </location>
</feature>
<proteinExistence type="predicted"/>
<feature type="repeat" description="ANK" evidence="3">
    <location>
        <begin position="232"/>
        <end position="264"/>
    </location>
</feature>
<dbReference type="OrthoDB" id="548781at2759"/>
<dbReference type="PANTHER" id="PTHR24201">
    <property type="entry name" value="ANK_REP_REGION DOMAIN-CONTAINING PROTEIN"/>
    <property type="match status" value="1"/>
</dbReference>
<protein>
    <submittedName>
        <fullName evidence="6">Uncharacterized protein</fullName>
    </submittedName>
</protein>
<feature type="region of interest" description="Disordered" evidence="4">
    <location>
        <begin position="550"/>
        <end position="592"/>
    </location>
</feature>
<feature type="compositionally biased region" description="Low complexity" evidence="4">
    <location>
        <begin position="291"/>
        <end position="305"/>
    </location>
</feature>